<name>A0A6H5GA11_9HEMI</name>
<proteinExistence type="predicted"/>
<feature type="region of interest" description="Disordered" evidence="1">
    <location>
        <begin position="75"/>
        <end position="94"/>
    </location>
</feature>
<keyword evidence="3" id="KW-1185">Reference proteome</keyword>
<dbReference type="EMBL" id="CADCXU010008319">
    <property type="protein sequence ID" value="CAA9999164.1"/>
    <property type="molecule type" value="Genomic_DNA"/>
</dbReference>
<feature type="region of interest" description="Disordered" evidence="1">
    <location>
        <begin position="1"/>
        <end position="25"/>
    </location>
</feature>
<organism evidence="2 3">
    <name type="scientific">Nesidiocoris tenuis</name>
    <dbReference type="NCBI Taxonomy" id="355587"/>
    <lineage>
        <taxon>Eukaryota</taxon>
        <taxon>Metazoa</taxon>
        <taxon>Ecdysozoa</taxon>
        <taxon>Arthropoda</taxon>
        <taxon>Hexapoda</taxon>
        <taxon>Insecta</taxon>
        <taxon>Pterygota</taxon>
        <taxon>Neoptera</taxon>
        <taxon>Paraneoptera</taxon>
        <taxon>Hemiptera</taxon>
        <taxon>Heteroptera</taxon>
        <taxon>Panheteroptera</taxon>
        <taxon>Cimicomorpha</taxon>
        <taxon>Miridae</taxon>
        <taxon>Dicyphina</taxon>
        <taxon>Nesidiocoris</taxon>
    </lineage>
</organism>
<gene>
    <name evidence="2" type="ORF">NTEN_LOCUS5447</name>
</gene>
<protein>
    <submittedName>
        <fullName evidence="2">Uncharacterized protein</fullName>
    </submittedName>
</protein>
<evidence type="ECO:0000313" key="3">
    <source>
        <dbReference type="Proteomes" id="UP000479000"/>
    </source>
</evidence>
<evidence type="ECO:0000313" key="2">
    <source>
        <dbReference type="EMBL" id="CAA9999164.1"/>
    </source>
</evidence>
<evidence type="ECO:0000256" key="1">
    <source>
        <dbReference type="SAM" id="MobiDB-lite"/>
    </source>
</evidence>
<dbReference type="AlphaFoldDB" id="A0A6H5GA11"/>
<accession>A0A6H5GA11</accession>
<reference evidence="2 3" key="1">
    <citation type="submission" date="2020-02" db="EMBL/GenBank/DDBJ databases">
        <authorList>
            <person name="Ferguson B K."/>
        </authorList>
    </citation>
    <scope>NUCLEOTIDE SEQUENCE [LARGE SCALE GENOMIC DNA]</scope>
</reference>
<sequence length="121" mass="13266">MAGDAATGGSSRPPLPATRLPPFTSATPLRGVQWLRYPGALCFWIQLQQEPVSIQQLAPSMILSVFLRVNEGAARGGKAPPYAPPVDPQLKRRPPDGITMSKIVHLYSDKLKEYLFVQLVK</sequence>
<dbReference type="Proteomes" id="UP000479000">
    <property type="component" value="Unassembled WGS sequence"/>
</dbReference>